<name>A0A495VTX4_9PSEU</name>
<evidence type="ECO:0000313" key="3">
    <source>
        <dbReference type="Proteomes" id="UP000282084"/>
    </source>
</evidence>
<dbReference type="Pfam" id="PF01025">
    <property type="entry name" value="GrpE"/>
    <property type="match status" value="1"/>
</dbReference>
<keyword evidence="1" id="KW-0143">Chaperone</keyword>
<dbReference type="GO" id="GO:0051087">
    <property type="term" value="F:protein-folding chaperone binding"/>
    <property type="evidence" value="ECO:0007669"/>
    <property type="project" value="InterPro"/>
</dbReference>
<dbReference type="Proteomes" id="UP000282084">
    <property type="component" value="Unassembled WGS sequence"/>
</dbReference>
<evidence type="ECO:0000256" key="1">
    <source>
        <dbReference type="ARBA" id="ARBA00023186"/>
    </source>
</evidence>
<dbReference type="AlphaFoldDB" id="A0A495VTX4"/>
<dbReference type="InterPro" id="IPR000740">
    <property type="entry name" value="GrpE"/>
</dbReference>
<accession>A0A495VTX4</accession>
<dbReference type="SUPFAM" id="SSF51064">
    <property type="entry name" value="Head domain of nucleotide exchange factor GrpE"/>
    <property type="match status" value="1"/>
</dbReference>
<sequence>MPEGGDAKGAHLLPWAFRSLVRWVSVPYLERVAENVEAVLAGINAELAGLHAQSRFLNEVIDRLHAENERLRDAEAQRTLQPALRDLVKLADDWRSRRAALADEGDGGLAGLCDEVVEDVTLVLERQGVDEFHPEVGAGFDRHEQRSVGTRPTDDADLDGRVAEVRRPGYRVGAKVVRFAEVVVFKAAPPAS</sequence>
<keyword evidence="2" id="KW-0346">Stress response</keyword>
<dbReference type="GO" id="GO:0006457">
    <property type="term" value="P:protein folding"/>
    <property type="evidence" value="ECO:0007669"/>
    <property type="project" value="InterPro"/>
</dbReference>
<dbReference type="InterPro" id="IPR009012">
    <property type="entry name" value="GrpE_head"/>
</dbReference>
<protein>
    <submittedName>
        <fullName evidence="2">Molecular chaperone GrpE (Heat shock protein)</fullName>
    </submittedName>
</protein>
<comment type="caution">
    <text evidence="2">The sequence shown here is derived from an EMBL/GenBank/DDBJ whole genome shotgun (WGS) entry which is preliminary data.</text>
</comment>
<gene>
    <name evidence="2" type="ORF">C8E97_1379</name>
</gene>
<proteinExistence type="predicted"/>
<dbReference type="EMBL" id="RBXO01000001">
    <property type="protein sequence ID" value="RKT52841.1"/>
    <property type="molecule type" value="Genomic_DNA"/>
</dbReference>
<keyword evidence="3" id="KW-1185">Reference proteome</keyword>
<dbReference type="GO" id="GO:0000774">
    <property type="term" value="F:adenyl-nucleotide exchange factor activity"/>
    <property type="evidence" value="ECO:0007669"/>
    <property type="project" value="InterPro"/>
</dbReference>
<reference evidence="2 3" key="1">
    <citation type="submission" date="2018-10" db="EMBL/GenBank/DDBJ databases">
        <title>Sequencing the genomes of 1000 actinobacteria strains.</title>
        <authorList>
            <person name="Klenk H.-P."/>
        </authorList>
    </citation>
    <scope>NUCLEOTIDE SEQUENCE [LARGE SCALE GENOMIC DNA]</scope>
    <source>
        <strain evidence="2 3">DSM 43800</strain>
    </source>
</reference>
<dbReference type="OrthoDB" id="3207947at2"/>
<organism evidence="2 3">
    <name type="scientific">Saccharothrix australiensis</name>
    <dbReference type="NCBI Taxonomy" id="2072"/>
    <lineage>
        <taxon>Bacteria</taxon>
        <taxon>Bacillati</taxon>
        <taxon>Actinomycetota</taxon>
        <taxon>Actinomycetes</taxon>
        <taxon>Pseudonocardiales</taxon>
        <taxon>Pseudonocardiaceae</taxon>
        <taxon>Saccharothrix</taxon>
    </lineage>
</organism>
<evidence type="ECO:0000313" key="2">
    <source>
        <dbReference type="EMBL" id="RKT52841.1"/>
    </source>
</evidence>
<dbReference type="GO" id="GO:0042803">
    <property type="term" value="F:protein homodimerization activity"/>
    <property type="evidence" value="ECO:0007669"/>
    <property type="project" value="InterPro"/>
</dbReference>
<dbReference type="Gene3D" id="2.30.22.10">
    <property type="entry name" value="Head domain of nucleotide exchange factor GrpE"/>
    <property type="match status" value="1"/>
</dbReference>